<reference evidence="2" key="1">
    <citation type="submission" date="2015-06" db="EMBL/GenBank/DDBJ databases">
        <title>Expansion of signal transduction pathways in fungi by whole-genome duplication.</title>
        <authorList>
            <consortium name="DOE Joint Genome Institute"/>
            <person name="Corrochano L.M."/>
            <person name="Kuo A."/>
            <person name="Marcet-Houben M."/>
            <person name="Polaino S."/>
            <person name="Salamov A."/>
            <person name="Villalobos J.M."/>
            <person name="Alvarez M.I."/>
            <person name="Avalos J."/>
            <person name="Benito E.P."/>
            <person name="Benoit I."/>
            <person name="Burger G."/>
            <person name="Camino L.P."/>
            <person name="Canovas D."/>
            <person name="Cerda-Olmedo E."/>
            <person name="Cheng J.-F."/>
            <person name="Dominguez A."/>
            <person name="Elias M."/>
            <person name="Eslava A.P."/>
            <person name="Glaser F."/>
            <person name="Grimwood J."/>
            <person name="Gutierrez G."/>
            <person name="Heitman J."/>
            <person name="Henrissat B."/>
            <person name="Iturriaga E.A."/>
            <person name="Lang B.F."/>
            <person name="Lavin J.L."/>
            <person name="Lee S."/>
            <person name="Li W."/>
            <person name="Lindquist E."/>
            <person name="Lopez-Garcia S."/>
            <person name="Luque E.M."/>
            <person name="Marcos A.T."/>
            <person name="Martin J."/>
            <person name="McCluskey K."/>
            <person name="Medina H.R."/>
            <person name="Miralles-Duran A."/>
            <person name="Miyazaki A."/>
            <person name="Munoz-Torres E."/>
            <person name="Oguiza J.A."/>
            <person name="Ohm R."/>
            <person name="Olmedo M."/>
            <person name="Orejas M."/>
            <person name="Ortiz-Castellanos L."/>
            <person name="Pisabarro A.G."/>
            <person name="Rodriguez-Romero J."/>
            <person name="Ruiz-Herrera J."/>
            <person name="Ruiz-Vazquez R."/>
            <person name="Sanz C."/>
            <person name="Schackwitz W."/>
            <person name="Schmutz J."/>
            <person name="Shahriari M."/>
            <person name="Shelest E."/>
            <person name="Silva-Franco F."/>
            <person name="Soanes D."/>
            <person name="Syed K."/>
            <person name="Tagua V.G."/>
            <person name="Talbot N.J."/>
            <person name="Thon M."/>
            <person name="De vries R.P."/>
            <person name="Wiebenga A."/>
            <person name="Yadav J.S."/>
            <person name="Braun E.L."/>
            <person name="Baker S."/>
            <person name="Garre V."/>
            <person name="Horwitz B."/>
            <person name="Torres-Martinez S."/>
            <person name="Idnurm A."/>
            <person name="Herrera-Estrella A."/>
            <person name="Gabaldon T."/>
            <person name="Grigoriev I.V."/>
        </authorList>
    </citation>
    <scope>NUCLEOTIDE SEQUENCE [LARGE SCALE GENOMIC DNA]</scope>
    <source>
        <strain evidence="2">NRRL 1555(-)</strain>
    </source>
</reference>
<feature type="non-terminal residue" evidence="1">
    <location>
        <position position="1"/>
    </location>
</feature>
<dbReference type="STRING" id="763407.A0A167JR81"/>
<gene>
    <name evidence="1" type="ORF">PHYBLDRAFT_22465</name>
</gene>
<dbReference type="AlphaFoldDB" id="A0A167JR81"/>
<protein>
    <submittedName>
        <fullName evidence="1">Uncharacterized protein</fullName>
    </submittedName>
</protein>
<dbReference type="EMBL" id="KV441002">
    <property type="protein sequence ID" value="OAD66547.1"/>
    <property type="molecule type" value="Genomic_DNA"/>
</dbReference>
<dbReference type="RefSeq" id="XP_018284587.1">
    <property type="nucleotide sequence ID" value="XM_018439783.1"/>
</dbReference>
<sequence>GFITTAHYTSNDTYVQVTGFFDRTKYDLLETDGGGQYDAHGNHKPVGAMCKGYPHFVNLVEPSDNRFCIRCCENEDDCNTGRSEYGCLRVVPGDY</sequence>
<name>A0A167JR81_PHYB8</name>
<proteinExistence type="predicted"/>
<feature type="non-terminal residue" evidence="1">
    <location>
        <position position="95"/>
    </location>
</feature>
<dbReference type="Proteomes" id="UP000077315">
    <property type="component" value="Unassembled WGS sequence"/>
</dbReference>
<evidence type="ECO:0000313" key="2">
    <source>
        <dbReference type="Proteomes" id="UP000077315"/>
    </source>
</evidence>
<dbReference type="GeneID" id="29000689"/>
<dbReference type="OrthoDB" id="3044029at2759"/>
<accession>A0A167JR81</accession>
<dbReference type="VEuPathDB" id="FungiDB:PHYBLDRAFT_22465"/>
<keyword evidence="2" id="KW-1185">Reference proteome</keyword>
<organism evidence="1 2">
    <name type="scientific">Phycomyces blakesleeanus (strain ATCC 8743b / DSM 1359 / FGSC 10004 / NBRC 33097 / NRRL 1555)</name>
    <dbReference type="NCBI Taxonomy" id="763407"/>
    <lineage>
        <taxon>Eukaryota</taxon>
        <taxon>Fungi</taxon>
        <taxon>Fungi incertae sedis</taxon>
        <taxon>Mucoromycota</taxon>
        <taxon>Mucoromycotina</taxon>
        <taxon>Mucoromycetes</taxon>
        <taxon>Mucorales</taxon>
        <taxon>Phycomycetaceae</taxon>
        <taxon>Phycomyces</taxon>
    </lineage>
</organism>
<dbReference type="InParanoid" id="A0A167JR81"/>
<evidence type="ECO:0000313" key="1">
    <source>
        <dbReference type="EMBL" id="OAD66547.1"/>
    </source>
</evidence>